<proteinExistence type="predicted"/>
<name>A0A7R9HTR6_9NEOP</name>
<evidence type="ECO:0000259" key="1">
    <source>
        <dbReference type="PROSITE" id="PS51465"/>
    </source>
</evidence>
<organism evidence="2">
    <name type="scientific">Timema monikensis</name>
    <dbReference type="NCBI Taxonomy" id="170555"/>
    <lineage>
        <taxon>Eukaryota</taxon>
        <taxon>Metazoa</taxon>
        <taxon>Ecdysozoa</taxon>
        <taxon>Arthropoda</taxon>
        <taxon>Hexapoda</taxon>
        <taxon>Insecta</taxon>
        <taxon>Pterygota</taxon>
        <taxon>Neoptera</taxon>
        <taxon>Polyneoptera</taxon>
        <taxon>Phasmatodea</taxon>
        <taxon>Timematodea</taxon>
        <taxon>Timematoidea</taxon>
        <taxon>Timematidae</taxon>
        <taxon>Timema</taxon>
    </lineage>
</organism>
<reference evidence="2" key="1">
    <citation type="submission" date="2020-11" db="EMBL/GenBank/DDBJ databases">
        <authorList>
            <person name="Tran Van P."/>
        </authorList>
    </citation>
    <scope>NUCLEOTIDE SEQUENCE</scope>
</reference>
<accession>A0A7R9HTR6</accession>
<dbReference type="AlphaFoldDB" id="A0A7R9HTR6"/>
<feature type="domain" description="Kazal-like" evidence="1">
    <location>
        <begin position="39"/>
        <end position="95"/>
    </location>
</feature>
<dbReference type="Pfam" id="PF07648">
    <property type="entry name" value="Kazal_2"/>
    <property type="match status" value="1"/>
</dbReference>
<dbReference type="Gene3D" id="3.30.60.30">
    <property type="match status" value="1"/>
</dbReference>
<dbReference type="EMBL" id="OB798262">
    <property type="protein sequence ID" value="CAD7434793.1"/>
    <property type="molecule type" value="Genomic_DNA"/>
</dbReference>
<dbReference type="InterPro" id="IPR036058">
    <property type="entry name" value="Kazal_dom_sf"/>
</dbReference>
<gene>
    <name evidence="2" type="ORF">TMSB3V08_LOCUS11443</name>
</gene>
<protein>
    <recommendedName>
        <fullName evidence="1">Kazal-like domain-containing protein</fullName>
    </recommendedName>
</protein>
<sequence length="96" mass="10558">MVTVSSELLMIGNKSNGSDCFVPGWTVIGKGVCDTIVPSPPKDGCDIVCTQEYNPVCACDGTELPRTFSNQCYLKVFNCNTGRRLTVLYNGECRYY</sequence>
<dbReference type="PROSITE" id="PS51465">
    <property type="entry name" value="KAZAL_2"/>
    <property type="match status" value="1"/>
</dbReference>
<dbReference type="SMART" id="SM00280">
    <property type="entry name" value="KAZAL"/>
    <property type="match status" value="1"/>
</dbReference>
<evidence type="ECO:0000313" key="2">
    <source>
        <dbReference type="EMBL" id="CAD7434793.1"/>
    </source>
</evidence>
<dbReference type="CDD" id="cd00104">
    <property type="entry name" value="KAZAL_FS"/>
    <property type="match status" value="1"/>
</dbReference>
<dbReference type="InterPro" id="IPR002350">
    <property type="entry name" value="Kazal_dom"/>
</dbReference>
<dbReference type="SUPFAM" id="SSF100895">
    <property type="entry name" value="Kazal-type serine protease inhibitors"/>
    <property type="match status" value="1"/>
</dbReference>